<dbReference type="AlphaFoldDB" id="A0A4R2GJL8"/>
<dbReference type="GO" id="GO:0030288">
    <property type="term" value="C:outer membrane-bounded periplasmic space"/>
    <property type="evidence" value="ECO:0007669"/>
    <property type="project" value="TreeGrafter"/>
</dbReference>
<dbReference type="NCBIfam" id="TIGR02669">
    <property type="entry name" value="SpoIID_LytB"/>
    <property type="match status" value="1"/>
</dbReference>
<organism evidence="2 3">
    <name type="scientific">Natronoflexus pectinivorans</name>
    <dbReference type="NCBI Taxonomy" id="682526"/>
    <lineage>
        <taxon>Bacteria</taxon>
        <taxon>Pseudomonadati</taxon>
        <taxon>Bacteroidota</taxon>
        <taxon>Bacteroidia</taxon>
        <taxon>Marinilabiliales</taxon>
        <taxon>Marinilabiliaceae</taxon>
        <taxon>Natronoflexus</taxon>
    </lineage>
</organism>
<evidence type="ECO:0000259" key="1">
    <source>
        <dbReference type="Pfam" id="PF08486"/>
    </source>
</evidence>
<dbReference type="RefSeq" id="WP_207915941.1">
    <property type="nucleotide sequence ID" value="NZ_SLWK01000004.1"/>
</dbReference>
<dbReference type="InterPro" id="IPR013693">
    <property type="entry name" value="SpoIID/LytB_N"/>
</dbReference>
<dbReference type="Proteomes" id="UP000295221">
    <property type="component" value="Unassembled WGS sequence"/>
</dbReference>
<gene>
    <name evidence="2" type="ORF">EV194_104233</name>
</gene>
<sequence length="444" mass="49673">MQPKIRVGIMFSPSIEFKLHGAFRHITSGREFQGEGTFRLKNNVVELSMNGETEVCELPFELSPVDEQSASFELLNVTIGINFHWERKENQSFKGALKIIQENDHLTAINVLSLDDYLLSVISSEMSATSSAELLKAHSVISRSWLLAQIEKGEQINKLGNYATCFESEGERVKWYDREDHLNFDVCADDHCQRYQGITKATTTTVRKAVESTSGLVLTYDGNICDARYSKCCGGVSELFENVWESTPHPYLTKVVDAASPPIDYSLELGNEKEANAWITGSPDAFCNTANPEILSQVLNDYDRETADFYRWKVTLSQEEIQNLLRTKVGIEVGRVLDLVAMERGVSGRIIRLRIIGTKSEFIIGKELEIRKAFSASHLYSSAFVVEKGDVKDGVPEHFYLRGAGWGHGVGLCQIGAAVMGASGYSYTQILNHYFKGADITKRY</sequence>
<comment type="caution">
    <text evidence="2">The sequence shown here is derived from an EMBL/GenBank/DDBJ whole genome shotgun (WGS) entry which is preliminary data.</text>
</comment>
<feature type="domain" description="Sporulation stage II protein D amidase enhancer LytB N-terminal" evidence="1">
    <location>
        <begin position="103"/>
        <end position="220"/>
    </location>
</feature>
<dbReference type="EMBL" id="SLWK01000004">
    <property type="protein sequence ID" value="TCO08922.1"/>
    <property type="molecule type" value="Genomic_DNA"/>
</dbReference>
<keyword evidence="3" id="KW-1185">Reference proteome</keyword>
<proteinExistence type="predicted"/>
<dbReference type="InterPro" id="IPR013486">
    <property type="entry name" value="SpoIID/LytB"/>
</dbReference>
<dbReference type="Pfam" id="PF08486">
    <property type="entry name" value="SpoIID"/>
    <property type="match status" value="1"/>
</dbReference>
<dbReference type="PANTHER" id="PTHR30032">
    <property type="entry name" value="N-ACETYLMURAMOYL-L-ALANINE AMIDASE-RELATED"/>
    <property type="match status" value="1"/>
</dbReference>
<protein>
    <submittedName>
        <fullName evidence="2">SpoIID/LytB domain protein</fullName>
    </submittedName>
</protein>
<dbReference type="InterPro" id="IPR051922">
    <property type="entry name" value="Bact_Sporulation_Assoc"/>
</dbReference>
<reference evidence="2 3" key="1">
    <citation type="submission" date="2019-03" db="EMBL/GenBank/DDBJ databases">
        <title>Genomic Encyclopedia of Type Strains, Phase IV (KMG-IV): sequencing the most valuable type-strain genomes for metagenomic binning, comparative biology and taxonomic classification.</title>
        <authorList>
            <person name="Goeker M."/>
        </authorList>
    </citation>
    <scope>NUCLEOTIDE SEQUENCE [LARGE SCALE GENOMIC DNA]</scope>
    <source>
        <strain evidence="2 3">DSM 24179</strain>
    </source>
</reference>
<dbReference type="PANTHER" id="PTHR30032:SF4">
    <property type="entry name" value="AMIDASE ENHANCER"/>
    <property type="match status" value="1"/>
</dbReference>
<evidence type="ECO:0000313" key="3">
    <source>
        <dbReference type="Proteomes" id="UP000295221"/>
    </source>
</evidence>
<name>A0A4R2GJL8_9BACT</name>
<dbReference type="GO" id="GO:0030435">
    <property type="term" value="P:sporulation resulting in formation of a cellular spore"/>
    <property type="evidence" value="ECO:0007669"/>
    <property type="project" value="InterPro"/>
</dbReference>
<accession>A0A4R2GJL8</accession>
<evidence type="ECO:0000313" key="2">
    <source>
        <dbReference type="EMBL" id="TCO08922.1"/>
    </source>
</evidence>